<dbReference type="PANTHER" id="PTHR43580:SF2">
    <property type="entry name" value="CYTOKINE-LIKE NUCLEAR FACTOR N-PAC"/>
    <property type="match status" value="1"/>
</dbReference>
<dbReference type="SUPFAM" id="SSF48179">
    <property type="entry name" value="6-phosphogluconate dehydrogenase C-terminal domain-like"/>
    <property type="match status" value="1"/>
</dbReference>
<dbReference type="InterPro" id="IPR008927">
    <property type="entry name" value="6-PGluconate_DH-like_C_sf"/>
</dbReference>
<dbReference type="InterPro" id="IPR051265">
    <property type="entry name" value="HIBADH-related_NP60_sf"/>
</dbReference>
<reference evidence="7" key="1">
    <citation type="journal article" date="2019" name="Int. J. Syst. Evol. Microbiol.">
        <title>The Global Catalogue of Microorganisms (GCM) 10K type strain sequencing project: providing services to taxonomists for standard genome sequencing and annotation.</title>
        <authorList>
            <consortium name="The Broad Institute Genomics Platform"/>
            <consortium name="The Broad Institute Genome Sequencing Center for Infectious Disease"/>
            <person name="Wu L."/>
            <person name="Ma J."/>
        </authorList>
    </citation>
    <scope>NUCLEOTIDE SEQUENCE [LARGE SCALE GENOMIC DNA]</scope>
    <source>
        <strain evidence="7">JCM 17986</strain>
    </source>
</reference>
<dbReference type="InterPro" id="IPR013328">
    <property type="entry name" value="6PGD_dom2"/>
</dbReference>
<comment type="caution">
    <text evidence="6">The sequence shown here is derived from an EMBL/GenBank/DDBJ whole genome shotgun (WGS) entry which is preliminary data.</text>
</comment>
<accession>A0ABP9I665</accession>
<evidence type="ECO:0000259" key="4">
    <source>
        <dbReference type="Pfam" id="PF03446"/>
    </source>
</evidence>
<comment type="similarity">
    <text evidence="1">Belongs to the HIBADH-related family.</text>
</comment>
<dbReference type="Gene3D" id="3.40.50.720">
    <property type="entry name" value="NAD(P)-binding Rossmann-like Domain"/>
    <property type="match status" value="1"/>
</dbReference>
<dbReference type="PIRSF" id="PIRSF000103">
    <property type="entry name" value="HIBADH"/>
    <property type="match status" value="1"/>
</dbReference>
<evidence type="ECO:0000256" key="1">
    <source>
        <dbReference type="ARBA" id="ARBA00009080"/>
    </source>
</evidence>
<dbReference type="Gene3D" id="1.10.1040.10">
    <property type="entry name" value="N-(1-d-carboxylethyl)-l-norvaline Dehydrogenase, domain 2"/>
    <property type="match status" value="1"/>
</dbReference>
<dbReference type="Pfam" id="PF14833">
    <property type="entry name" value="NAD_binding_11"/>
    <property type="match status" value="1"/>
</dbReference>
<proteinExistence type="inferred from homology"/>
<keyword evidence="3" id="KW-0520">NAD</keyword>
<sequence length="304" mass="31606">MACLNRLRRFGTEGVLGVSSIAVIGLGAMGKPIARNLVKAGHDVVVWNRSDGPVAELADAGARRAASVAEAMQAPVVISVLSDDRAVAETFLDSGVLARTPGGTVHVNLATVSTGLARRAGAAHAEHGVGYVAAPVFGRVPVAEAGALNVLAAGEHELLDRVQPFLDVIGSRTWRLGDRPEQANIVKITGNYLIACAIQSLAEAVSLAEGAGVDSGQLVEVLTSTLFPGGVYTGYGSMIAERRYQPAGFTTVLGRKDLHLALDAATDHGIPLPIGELLRVVFDEAIADGRGAEDWAVIAEQQPR</sequence>
<dbReference type="EMBL" id="BAABHS010000036">
    <property type="protein sequence ID" value="GAA4989065.1"/>
    <property type="molecule type" value="Genomic_DNA"/>
</dbReference>
<keyword evidence="2" id="KW-0560">Oxidoreductase</keyword>
<dbReference type="InterPro" id="IPR029154">
    <property type="entry name" value="HIBADH-like_NADP-bd"/>
</dbReference>
<dbReference type="PANTHER" id="PTHR43580">
    <property type="entry name" value="OXIDOREDUCTASE GLYR1-RELATED"/>
    <property type="match status" value="1"/>
</dbReference>
<gene>
    <name evidence="6" type="ORF">GCM10023205_70190</name>
</gene>
<feature type="domain" description="6-phosphogluconate dehydrogenase NADP-binding" evidence="4">
    <location>
        <begin position="20"/>
        <end position="173"/>
    </location>
</feature>
<dbReference type="InterPro" id="IPR006115">
    <property type="entry name" value="6PGDH_NADP-bd"/>
</dbReference>
<protein>
    <submittedName>
        <fullName evidence="6">NAD(P)-dependent oxidoreductase</fullName>
    </submittedName>
</protein>
<keyword evidence="7" id="KW-1185">Reference proteome</keyword>
<dbReference type="SUPFAM" id="SSF51735">
    <property type="entry name" value="NAD(P)-binding Rossmann-fold domains"/>
    <property type="match status" value="1"/>
</dbReference>
<evidence type="ECO:0000313" key="7">
    <source>
        <dbReference type="Proteomes" id="UP001500466"/>
    </source>
</evidence>
<dbReference type="InterPro" id="IPR036291">
    <property type="entry name" value="NAD(P)-bd_dom_sf"/>
</dbReference>
<feature type="domain" description="3-hydroxyisobutyrate dehydrogenase-like NAD-binding" evidence="5">
    <location>
        <begin position="183"/>
        <end position="297"/>
    </location>
</feature>
<evidence type="ECO:0000259" key="5">
    <source>
        <dbReference type="Pfam" id="PF14833"/>
    </source>
</evidence>
<evidence type="ECO:0000256" key="3">
    <source>
        <dbReference type="ARBA" id="ARBA00023027"/>
    </source>
</evidence>
<dbReference type="Pfam" id="PF03446">
    <property type="entry name" value="NAD_binding_2"/>
    <property type="match status" value="1"/>
</dbReference>
<name>A0ABP9I665_9ACTN</name>
<dbReference type="InterPro" id="IPR015815">
    <property type="entry name" value="HIBADH-related"/>
</dbReference>
<evidence type="ECO:0000313" key="6">
    <source>
        <dbReference type="EMBL" id="GAA4989065.1"/>
    </source>
</evidence>
<evidence type="ECO:0000256" key="2">
    <source>
        <dbReference type="ARBA" id="ARBA00023002"/>
    </source>
</evidence>
<dbReference type="Proteomes" id="UP001500466">
    <property type="component" value="Unassembled WGS sequence"/>
</dbReference>
<organism evidence="6 7">
    <name type="scientific">Yinghuangia aomiensis</name>
    <dbReference type="NCBI Taxonomy" id="676205"/>
    <lineage>
        <taxon>Bacteria</taxon>
        <taxon>Bacillati</taxon>
        <taxon>Actinomycetota</taxon>
        <taxon>Actinomycetes</taxon>
        <taxon>Kitasatosporales</taxon>
        <taxon>Streptomycetaceae</taxon>
        <taxon>Yinghuangia</taxon>
    </lineage>
</organism>